<feature type="binding site" evidence="11">
    <location>
        <position position="478"/>
    </location>
    <ligand>
        <name>Zn(2+)</name>
        <dbReference type="ChEBI" id="CHEBI:29105"/>
        <label>2</label>
    </ligand>
</feature>
<keyword evidence="5 11" id="KW-0378">Hydrolase</keyword>
<dbReference type="SMART" id="SM00487">
    <property type="entry name" value="DEXDc"/>
    <property type="match status" value="1"/>
</dbReference>
<dbReference type="InterPro" id="IPR040498">
    <property type="entry name" value="PriA_CRR"/>
</dbReference>
<dbReference type="RefSeq" id="WP_416207318.1">
    <property type="nucleotide sequence ID" value="NZ_JBBKTX010000031.1"/>
</dbReference>
<feature type="binding site" evidence="11">
    <location>
        <position position="494"/>
    </location>
    <ligand>
        <name>Zn(2+)</name>
        <dbReference type="ChEBI" id="CHEBI:29105"/>
        <label>1</label>
    </ligand>
</feature>
<keyword evidence="2 11" id="KW-0235">DNA replication</keyword>
<dbReference type="EC" id="5.6.2.4" evidence="11"/>
<feature type="domain" description="Helicase ATP-binding" evidence="13">
    <location>
        <begin position="226"/>
        <end position="392"/>
    </location>
</feature>
<dbReference type="InterPro" id="IPR005259">
    <property type="entry name" value="PriA"/>
</dbReference>
<keyword evidence="3 11" id="KW-0479">Metal-binding</keyword>
<keyword evidence="8 11" id="KW-0067">ATP-binding</keyword>
<keyword evidence="6 11" id="KW-0347">Helicase</keyword>
<dbReference type="PANTHER" id="PTHR30580">
    <property type="entry name" value="PRIMOSOMAL PROTEIN N"/>
    <property type="match status" value="1"/>
</dbReference>
<keyword evidence="4 11" id="KW-0547">Nucleotide-binding</keyword>
<comment type="caution">
    <text evidence="14">The sequence shown here is derived from an EMBL/GenBank/DDBJ whole genome shotgun (WGS) entry which is preliminary data.</text>
</comment>
<dbReference type="NCBIfam" id="TIGR00595">
    <property type="entry name" value="priA"/>
    <property type="match status" value="1"/>
</dbReference>
<evidence type="ECO:0000256" key="6">
    <source>
        <dbReference type="ARBA" id="ARBA00022806"/>
    </source>
</evidence>
<keyword evidence="15" id="KW-1185">Reference proteome</keyword>
<accession>A0ABW8NNN3</accession>
<organism evidence="14 15">
    <name type="scientific">Oceanobacter antarcticus</name>
    <dbReference type="NCBI Taxonomy" id="3133425"/>
    <lineage>
        <taxon>Bacteria</taxon>
        <taxon>Pseudomonadati</taxon>
        <taxon>Pseudomonadota</taxon>
        <taxon>Gammaproteobacteria</taxon>
        <taxon>Oceanospirillales</taxon>
        <taxon>Oceanospirillaceae</taxon>
        <taxon>Oceanobacter</taxon>
    </lineage>
</organism>
<keyword evidence="9 11" id="KW-0238">DNA-binding</keyword>
<dbReference type="CDD" id="cd17929">
    <property type="entry name" value="DEXHc_priA"/>
    <property type="match status" value="1"/>
</dbReference>
<dbReference type="InterPro" id="IPR001650">
    <property type="entry name" value="Helicase_C-like"/>
</dbReference>
<dbReference type="GO" id="GO:0016787">
    <property type="term" value="F:hydrolase activity"/>
    <property type="evidence" value="ECO:0007669"/>
    <property type="project" value="UniProtKB-KW"/>
</dbReference>
<dbReference type="Gene3D" id="3.40.1440.60">
    <property type="entry name" value="PriA, 3(prime) DNA-binding domain"/>
    <property type="match status" value="1"/>
</dbReference>
<feature type="binding site" evidence="11">
    <location>
        <position position="451"/>
    </location>
    <ligand>
        <name>Zn(2+)</name>
        <dbReference type="ChEBI" id="CHEBI:29105"/>
        <label>1</label>
    </ligand>
</feature>
<feature type="binding site" evidence="11">
    <location>
        <position position="491"/>
    </location>
    <ligand>
        <name>Zn(2+)</name>
        <dbReference type="ChEBI" id="CHEBI:29105"/>
        <label>1</label>
    </ligand>
</feature>
<dbReference type="SUPFAM" id="SSF52540">
    <property type="entry name" value="P-loop containing nucleoside triphosphate hydrolases"/>
    <property type="match status" value="2"/>
</dbReference>
<evidence type="ECO:0000256" key="4">
    <source>
        <dbReference type="ARBA" id="ARBA00022741"/>
    </source>
</evidence>
<dbReference type="InterPro" id="IPR014001">
    <property type="entry name" value="Helicase_ATP-bd"/>
</dbReference>
<comment type="cofactor">
    <cofactor evidence="11">
        <name>Zn(2+)</name>
        <dbReference type="ChEBI" id="CHEBI:29105"/>
    </cofactor>
    <text evidence="11">Binds 2 zinc ions per subunit.</text>
</comment>
<dbReference type="Pfam" id="PF00271">
    <property type="entry name" value="Helicase_C"/>
    <property type="match status" value="1"/>
</dbReference>
<evidence type="ECO:0000259" key="13">
    <source>
        <dbReference type="PROSITE" id="PS51192"/>
    </source>
</evidence>
<comment type="catalytic activity">
    <reaction evidence="11">
        <text>ATP + H2O = ADP + phosphate + H(+)</text>
        <dbReference type="Rhea" id="RHEA:13065"/>
        <dbReference type="ChEBI" id="CHEBI:15377"/>
        <dbReference type="ChEBI" id="CHEBI:15378"/>
        <dbReference type="ChEBI" id="CHEBI:30616"/>
        <dbReference type="ChEBI" id="CHEBI:43474"/>
        <dbReference type="ChEBI" id="CHEBI:456216"/>
        <dbReference type="EC" id="5.6.2.4"/>
    </reaction>
</comment>
<dbReference type="PROSITE" id="PS51192">
    <property type="entry name" value="HELICASE_ATP_BIND_1"/>
    <property type="match status" value="1"/>
</dbReference>
<comment type="similarity">
    <text evidence="11">Belongs to the helicase family. PriA subfamily.</text>
</comment>
<dbReference type="InterPro" id="IPR041236">
    <property type="entry name" value="PriA_C"/>
</dbReference>
<evidence type="ECO:0000256" key="3">
    <source>
        <dbReference type="ARBA" id="ARBA00022723"/>
    </source>
</evidence>
<dbReference type="Pfam" id="PF18319">
    <property type="entry name" value="Zn_ribbon_PriA"/>
    <property type="match status" value="1"/>
</dbReference>
<dbReference type="SMART" id="SM00490">
    <property type="entry name" value="HELICc"/>
    <property type="match status" value="1"/>
</dbReference>
<evidence type="ECO:0000256" key="9">
    <source>
        <dbReference type="ARBA" id="ARBA00023125"/>
    </source>
</evidence>
<feature type="binding site" evidence="11">
    <location>
        <position position="454"/>
    </location>
    <ligand>
        <name>Zn(2+)</name>
        <dbReference type="ChEBI" id="CHEBI:29105"/>
        <label>1</label>
    </ligand>
</feature>
<evidence type="ECO:0000256" key="10">
    <source>
        <dbReference type="ARBA" id="ARBA00023235"/>
    </source>
</evidence>
<feature type="region of interest" description="Disordered" evidence="12">
    <location>
        <begin position="125"/>
        <end position="144"/>
    </location>
</feature>
<comment type="function">
    <text evidence="11">Initiates the restart of stalled replication forks, which reloads the replicative helicase on sites other than the origin of replication. Recognizes and binds to abandoned replication forks and remodels them to uncover a helicase loading site. Promotes assembly of the primosome at these replication forks.</text>
</comment>
<dbReference type="Pfam" id="PF17764">
    <property type="entry name" value="PriA_3primeBD"/>
    <property type="match status" value="1"/>
</dbReference>
<dbReference type="InterPro" id="IPR041222">
    <property type="entry name" value="PriA_3primeBD"/>
</dbReference>
<feature type="binding site" evidence="11">
    <location>
        <position position="463"/>
    </location>
    <ligand>
        <name>Zn(2+)</name>
        <dbReference type="ChEBI" id="CHEBI:29105"/>
        <label>2</label>
    </ligand>
</feature>
<dbReference type="NCBIfam" id="NF004067">
    <property type="entry name" value="PRK05580.1-4"/>
    <property type="match status" value="1"/>
</dbReference>
<dbReference type="Proteomes" id="UP001620597">
    <property type="component" value="Unassembled WGS sequence"/>
</dbReference>
<dbReference type="HAMAP" id="MF_00983">
    <property type="entry name" value="PriA"/>
    <property type="match status" value="1"/>
</dbReference>
<comment type="subunit">
    <text evidence="11">Component of the replication restart primosome.</text>
</comment>
<evidence type="ECO:0000313" key="15">
    <source>
        <dbReference type="Proteomes" id="UP001620597"/>
    </source>
</evidence>
<evidence type="ECO:0000256" key="11">
    <source>
        <dbReference type="HAMAP-Rule" id="MF_00983"/>
    </source>
</evidence>
<keyword evidence="1 11" id="KW-0639">Primosome</keyword>
<dbReference type="Pfam" id="PF00270">
    <property type="entry name" value="DEAD"/>
    <property type="match status" value="1"/>
</dbReference>
<reference evidence="14 15" key="1">
    <citation type="submission" date="2024-03" db="EMBL/GenBank/DDBJ databases">
        <title>High-quality draft genome sequence of Oceanobacter sp. wDCs-4.</title>
        <authorList>
            <person name="Dong C."/>
        </authorList>
    </citation>
    <scope>NUCLEOTIDE SEQUENCE [LARGE SCALE GENOMIC DNA]</scope>
    <source>
        <strain evidence="15">wDCs-4</strain>
    </source>
</reference>
<feature type="binding site" evidence="11">
    <location>
        <position position="460"/>
    </location>
    <ligand>
        <name>Zn(2+)</name>
        <dbReference type="ChEBI" id="CHEBI:29105"/>
        <label>2</label>
    </ligand>
</feature>
<evidence type="ECO:0000313" key="14">
    <source>
        <dbReference type="EMBL" id="MFK4754462.1"/>
    </source>
</evidence>
<dbReference type="EMBL" id="JBBKTX010000031">
    <property type="protein sequence ID" value="MFK4754462.1"/>
    <property type="molecule type" value="Genomic_DNA"/>
</dbReference>
<feature type="compositionally biased region" description="Polar residues" evidence="12">
    <location>
        <begin position="130"/>
        <end position="142"/>
    </location>
</feature>
<evidence type="ECO:0000256" key="12">
    <source>
        <dbReference type="SAM" id="MobiDB-lite"/>
    </source>
</evidence>
<proteinExistence type="inferred from homology"/>
<feature type="binding site" evidence="11">
    <location>
        <position position="481"/>
    </location>
    <ligand>
        <name>Zn(2+)</name>
        <dbReference type="ChEBI" id="CHEBI:29105"/>
        <label>2</label>
    </ligand>
</feature>
<dbReference type="Pfam" id="PF18074">
    <property type="entry name" value="PriA_C"/>
    <property type="match status" value="1"/>
</dbReference>
<dbReference type="Gene3D" id="3.40.50.300">
    <property type="entry name" value="P-loop containing nucleotide triphosphate hydrolases"/>
    <property type="match status" value="2"/>
</dbReference>
<dbReference type="PANTHER" id="PTHR30580:SF0">
    <property type="entry name" value="PRIMOSOMAL PROTEIN N"/>
    <property type="match status" value="1"/>
</dbReference>
<evidence type="ECO:0000256" key="2">
    <source>
        <dbReference type="ARBA" id="ARBA00022705"/>
    </source>
</evidence>
<dbReference type="InterPro" id="IPR011545">
    <property type="entry name" value="DEAD/DEAH_box_helicase_dom"/>
</dbReference>
<evidence type="ECO:0000256" key="1">
    <source>
        <dbReference type="ARBA" id="ARBA00022515"/>
    </source>
</evidence>
<keyword evidence="10 11" id="KW-0413">Isomerase</keyword>
<evidence type="ECO:0000256" key="8">
    <source>
        <dbReference type="ARBA" id="ARBA00022840"/>
    </source>
</evidence>
<gene>
    <name evidence="11" type="primary">priA</name>
    <name evidence="14" type="ORF">WG929_18810</name>
</gene>
<sequence length="755" mass="85092">MPFYVVQVAVPVPLRRCFDYLPPAGEQEDTWKPGQRVRVNFGQQLLTAIVVGTAHTTDVPTGKLKPLLERLDDEPLLDASQLTLGRWLARYYHHSPGDVLELMIPALLRRGGSLQEAQEQSWAILPQIDSEPQTSEPQTNPELLSKPKTALRGKQQQALWQCFQQQPVWTHAKLTAQGFTLAQLRRLAELGLIETLQRLPIPAIAPLRRDDLPLNEEQHKALMQLNQQLGRFQPSLLEGITGSGKTEVYLQHLKQVLQRGQQVLVLVPEIGLTPQTVQRFRERVDVPVALMHSGLNDRERLQAWCQCRDGSARILIGTRSAVFTPLPDLGLIILDEEHDGSFKQQDSVRYSARDFAMVRAKQAKIPIVLGSATPSLESLHNALTGRYLHLKLTQRAGNAKPPGMKLHSILHQPLTFGLAQPVIAKMQQHLDANRQVLVFINRRGYAPLMACQECGWLAECRRCDARLTLHQSPLHLHCHHCDFQQAVPGFCPNCHSDKIRALGQGTERLQDELSMLFPHVPSTRVDRDTARNKQAFDGLLQDIHAPGKRLLIGTQMLAKGHHFPAVTMVVIVDADAGLFSADFRGMEHTAQLILQVAGRAGRAEHPGEVWIQTLYADHPQLNLLIDNGYHALALALLQERQQQQLPPYSHMAMLRAESPQRHLAEQLLQLARQFLQQQSAQCRNQPDQLSPLVLVGPFPAIMERRAGRFRQQLQLFSGERTGLHSVLDPLVDFLHQQKGFHQVRWHLDIDPQDTL</sequence>
<dbReference type="InterPro" id="IPR042115">
    <property type="entry name" value="PriA_3primeBD_sf"/>
</dbReference>
<dbReference type="InterPro" id="IPR027417">
    <property type="entry name" value="P-loop_NTPase"/>
</dbReference>
<keyword evidence="7 11" id="KW-0862">Zinc</keyword>
<protein>
    <recommendedName>
        <fullName evidence="11">Replication restart protein PriA</fullName>
    </recommendedName>
    <alternativeName>
        <fullName evidence="11">ATP-dependent DNA helicase PriA</fullName>
        <ecNumber evidence="11">5.6.2.4</ecNumber>
    </alternativeName>
    <alternativeName>
        <fullName evidence="11">DNA 3'-5' helicase PriA</fullName>
    </alternativeName>
</protein>
<name>A0ABW8NNN3_9GAMM</name>
<comment type="catalytic activity">
    <reaction evidence="11">
        <text>Couples ATP hydrolysis with the unwinding of duplex DNA by translocating in the 3'-5' direction.</text>
        <dbReference type="EC" id="5.6.2.4"/>
    </reaction>
</comment>
<evidence type="ECO:0000256" key="7">
    <source>
        <dbReference type="ARBA" id="ARBA00022833"/>
    </source>
</evidence>
<evidence type="ECO:0000256" key="5">
    <source>
        <dbReference type="ARBA" id="ARBA00022801"/>
    </source>
</evidence>